<comment type="similarity">
    <text evidence="1">Belongs to the bacterial solute-binding protein 8 family.</text>
</comment>
<dbReference type="AlphaFoldDB" id="A0A0B7MGG0"/>
<dbReference type="InterPro" id="IPR050902">
    <property type="entry name" value="ABC_Transporter_SBP"/>
</dbReference>
<dbReference type="Pfam" id="PF01497">
    <property type="entry name" value="Peripla_BP_2"/>
    <property type="match status" value="1"/>
</dbReference>
<dbReference type="SUPFAM" id="SSF53807">
    <property type="entry name" value="Helical backbone' metal receptor"/>
    <property type="match status" value="1"/>
</dbReference>
<dbReference type="InterPro" id="IPR002491">
    <property type="entry name" value="ABC_transptr_periplasmic_BD"/>
</dbReference>
<evidence type="ECO:0000313" key="3">
    <source>
        <dbReference type="EMBL" id="CEO89709.1"/>
    </source>
</evidence>
<gene>
    <name evidence="3" type="ORF">SSCH_580006</name>
</gene>
<dbReference type="CDD" id="cd01147">
    <property type="entry name" value="HemV-2"/>
    <property type="match status" value="1"/>
</dbReference>
<sequence length="372" mass="40913">MRRKTIVLALGLAVLLMMSALMIGCGEKPATDTDKKGAQTIKITDLSGREVEIKAPAKKIVAIGPGALRLVCYVNGADKVIGVEELEKKSPTGRPYFMANSQLKDLPTIGPGGPDSTPDAEKLVTIKPDVIFSCLFTDKAKADDLQAKTGIPVVVLDYGQLSTFSKEIYDSLNLIGKVTGEEKRAKEVVDFLDKCQKDMNDRTKGISENEKPKVYVGGVSSKGAHGIESTYGKYPPLTAVNAKNVADEAGKAGSISIDREKLISWNPDILFIDAGGFQLVKDDYKKDPKFYQSLSAVKKGEVYCLIPYNWYWTNIETALADAYYAGKVIYPDEFKDIDPVKKADEIYKFMIGKPLYEEMAKEYVGFKKITLE</sequence>
<accession>A0A0B7MGG0</accession>
<dbReference type="EMBL" id="CDRZ01000256">
    <property type="protein sequence ID" value="CEO89709.1"/>
    <property type="molecule type" value="Genomic_DNA"/>
</dbReference>
<dbReference type="RefSeq" id="WP_084711135.1">
    <property type="nucleotide sequence ID" value="NZ_CDRZ01000256.1"/>
</dbReference>
<evidence type="ECO:0000313" key="4">
    <source>
        <dbReference type="Proteomes" id="UP000046155"/>
    </source>
</evidence>
<dbReference type="PROSITE" id="PS50983">
    <property type="entry name" value="FE_B12_PBP"/>
    <property type="match status" value="1"/>
</dbReference>
<organism evidence="3 4">
    <name type="scientific">Syntrophaceticus schinkii</name>
    <dbReference type="NCBI Taxonomy" id="499207"/>
    <lineage>
        <taxon>Bacteria</taxon>
        <taxon>Bacillati</taxon>
        <taxon>Bacillota</taxon>
        <taxon>Clostridia</taxon>
        <taxon>Thermoanaerobacterales</taxon>
        <taxon>Thermoanaerobacterales Family III. Incertae Sedis</taxon>
        <taxon>Syntrophaceticus</taxon>
    </lineage>
</organism>
<name>A0A0B7MGG0_9FIRM</name>
<feature type="domain" description="Fe/B12 periplasmic-binding" evidence="2">
    <location>
        <begin position="59"/>
        <end position="333"/>
    </location>
</feature>
<evidence type="ECO:0000259" key="2">
    <source>
        <dbReference type="PROSITE" id="PS50983"/>
    </source>
</evidence>
<dbReference type="PANTHER" id="PTHR30535">
    <property type="entry name" value="VITAMIN B12-BINDING PROTEIN"/>
    <property type="match status" value="1"/>
</dbReference>
<evidence type="ECO:0000256" key="1">
    <source>
        <dbReference type="ARBA" id="ARBA00008814"/>
    </source>
</evidence>
<dbReference type="Proteomes" id="UP000046155">
    <property type="component" value="Unassembled WGS sequence"/>
</dbReference>
<proteinExistence type="inferred from homology"/>
<reference evidence="4" key="1">
    <citation type="submission" date="2015-01" db="EMBL/GenBank/DDBJ databases">
        <authorList>
            <person name="Manzoor Shahid"/>
            <person name="Zubair Saima"/>
        </authorList>
    </citation>
    <scope>NUCLEOTIDE SEQUENCE [LARGE SCALE GENOMIC DNA]</scope>
    <source>
        <strain evidence="4">Sp3</strain>
    </source>
</reference>
<keyword evidence="4" id="KW-1185">Reference proteome</keyword>
<dbReference type="Gene3D" id="3.40.50.1980">
    <property type="entry name" value="Nitrogenase molybdenum iron protein domain"/>
    <property type="match status" value="2"/>
</dbReference>
<protein>
    <recommendedName>
        <fullName evidence="2">Fe/B12 periplasmic-binding domain-containing protein</fullName>
    </recommendedName>
</protein>
<dbReference type="PANTHER" id="PTHR30535:SF34">
    <property type="entry name" value="MOLYBDATE-BINDING PROTEIN MOLA"/>
    <property type="match status" value="1"/>
</dbReference>
<dbReference type="OrthoDB" id="9787830at2"/>
<dbReference type="PROSITE" id="PS51257">
    <property type="entry name" value="PROKAR_LIPOPROTEIN"/>
    <property type="match status" value="1"/>
</dbReference>